<feature type="non-terminal residue" evidence="2">
    <location>
        <position position="1"/>
    </location>
</feature>
<reference evidence="2" key="1">
    <citation type="submission" date="2023-10" db="EMBL/GenBank/DDBJ databases">
        <authorList>
            <person name="Chen Y."/>
            <person name="Shah S."/>
            <person name="Dougan E. K."/>
            <person name="Thang M."/>
            <person name="Chan C."/>
        </authorList>
    </citation>
    <scope>NUCLEOTIDE SEQUENCE [LARGE SCALE GENOMIC DNA]</scope>
</reference>
<name>A0ABN9QEH3_9DINO</name>
<feature type="non-terminal residue" evidence="2">
    <location>
        <position position="276"/>
    </location>
</feature>
<evidence type="ECO:0000313" key="3">
    <source>
        <dbReference type="Proteomes" id="UP001189429"/>
    </source>
</evidence>
<comment type="caution">
    <text evidence="2">The sequence shown here is derived from an EMBL/GenBank/DDBJ whole genome shotgun (WGS) entry which is preliminary data.</text>
</comment>
<dbReference type="EMBL" id="CAUYUJ010002951">
    <property type="protein sequence ID" value="CAK0803115.1"/>
    <property type="molecule type" value="Genomic_DNA"/>
</dbReference>
<feature type="region of interest" description="Disordered" evidence="1">
    <location>
        <begin position="52"/>
        <end position="78"/>
    </location>
</feature>
<proteinExistence type="predicted"/>
<organism evidence="2 3">
    <name type="scientific">Prorocentrum cordatum</name>
    <dbReference type="NCBI Taxonomy" id="2364126"/>
    <lineage>
        <taxon>Eukaryota</taxon>
        <taxon>Sar</taxon>
        <taxon>Alveolata</taxon>
        <taxon>Dinophyceae</taxon>
        <taxon>Prorocentrales</taxon>
        <taxon>Prorocentraceae</taxon>
        <taxon>Prorocentrum</taxon>
    </lineage>
</organism>
<sequence>YTAMWLKISYTFNVTLVFFARWESQRYAALWLGDAMGDAAGSMDLNELLKKRRRPGPEGQGNGADAPPSKKQQVGELADAAEDGLQEVEGALRARDMQTAVPILLKMACMRAQVLRDLAASERVCLIIPAACFLVAAGSPCWDPPYLYIARGVCKSMVDSEKFKEGAAKAHEILALFFGKFALCCAAAELGLAIGRVRLKKCYNDDYTRMQFSFAGEVTAPLSGAAQGMPTERAISKLELEQAVIKLAQMEGAKLKLGAAPQGHLEALAQRLIDNA</sequence>
<evidence type="ECO:0000313" key="2">
    <source>
        <dbReference type="EMBL" id="CAK0803115.1"/>
    </source>
</evidence>
<dbReference type="Proteomes" id="UP001189429">
    <property type="component" value="Unassembled WGS sequence"/>
</dbReference>
<keyword evidence="3" id="KW-1185">Reference proteome</keyword>
<protein>
    <submittedName>
        <fullName evidence="2">Uncharacterized protein</fullName>
    </submittedName>
</protein>
<evidence type="ECO:0000256" key="1">
    <source>
        <dbReference type="SAM" id="MobiDB-lite"/>
    </source>
</evidence>
<accession>A0ABN9QEH3</accession>
<gene>
    <name evidence="2" type="ORF">PCOR1329_LOCUS10411</name>
</gene>